<protein>
    <submittedName>
        <fullName evidence="2">Uncharacterized protein</fullName>
    </submittedName>
</protein>
<comment type="caution">
    <text evidence="2">The sequence shown here is derived from an EMBL/GenBank/DDBJ whole genome shotgun (WGS) entry which is preliminary data.</text>
</comment>
<evidence type="ECO:0000313" key="2">
    <source>
        <dbReference type="EMBL" id="EMR07118.1"/>
    </source>
</evidence>
<dbReference type="Proteomes" id="UP000011919">
    <property type="component" value="Unassembled WGS sequence"/>
</dbReference>
<keyword evidence="3" id="KW-1185">Reference proteome</keyword>
<name>M7NEX5_9BACL</name>
<feature type="transmembrane region" description="Helical" evidence="1">
    <location>
        <begin position="7"/>
        <end position="28"/>
    </location>
</feature>
<gene>
    <name evidence="2" type="ORF">C772_00763</name>
</gene>
<reference evidence="2 3" key="1">
    <citation type="journal article" date="2013" name="Genome Announc.">
        <title>Draft Genome Sequence of Bhargavaea cecembensis Strain DSE10T, Isolated from a Deep-Sea Sediment Sample Collected at a Depth of 5,904 m from the Chagos-Laccadive Ridge System in the Indian Ocean.</title>
        <authorList>
            <person name="Shivaji S."/>
            <person name="Ara S."/>
            <person name="Begum Z."/>
            <person name="Ruth M."/>
            <person name="Singh A."/>
            <person name="Kumar Pinnaka A."/>
        </authorList>
    </citation>
    <scope>NUCLEOTIDE SEQUENCE [LARGE SCALE GENOMIC DNA]</scope>
    <source>
        <strain evidence="2 3">DSE10</strain>
    </source>
</reference>
<accession>M7NEX5</accession>
<keyword evidence="1" id="KW-0472">Membrane</keyword>
<evidence type="ECO:0000313" key="3">
    <source>
        <dbReference type="Proteomes" id="UP000011919"/>
    </source>
</evidence>
<keyword evidence="1" id="KW-0812">Transmembrane</keyword>
<proteinExistence type="predicted"/>
<dbReference type="EMBL" id="AOFT01000003">
    <property type="protein sequence ID" value="EMR07118.1"/>
    <property type="molecule type" value="Genomic_DNA"/>
</dbReference>
<dbReference type="STRING" id="1235279.C772_00763"/>
<dbReference type="AlphaFoldDB" id="M7NEX5"/>
<organism evidence="2 3">
    <name type="scientific">Bhargavaea cecembensis DSE10</name>
    <dbReference type="NCBI Taxonomy" id="1235279"/>
    <lineage>
        <taxon>Bacteria</taxon>
        <taxon>Bacillati</taxon>
        <taxon>Bacillota</taxon>
        <taxon>Bacilli</taxon>
        <taxon>Bacillales</taxon>
        <taxon>Caryophanaceae</taxon>
        <taxon>Bhargavaea</taxon>
    </lineage>
</organism>
<evidence type="ECO:0000256" key="1">
    <source>
        <dbReference type="SAM" id="Phobius"/>
    </source>
</evidence>
<sequence>MGKRSVIIRILLFGAGFLLGVLILPKLLGWW</sequence>
<keyword evidence="1" id="KW-1133">Transmembrane helix</keyword>